<dbReference type="OrthoDB" id="9808081at2"/>
<dbReference type="GO" id="GO:0110154">
    <property type="term" value="P:RNA decapping"/>
    <property type="evidence" value="ECO:0007669"/>
    <property type="project" value="TreeGrafter"/>
</dbReference>
<dbReference type="InterPro" id="IPR050126">
    <property type="entry name" value="Ap4A_hydrolase"/>
</dbReference>
<feature type="domain" description="Calcineurin-like phosphoesterase" evidence="1">
    <location>
        <begin position="4"/>
        <end position="173"/>
    </location>
</feature>
<evidence type="ECO:0000313" key="2">
    <source>
        <dbReference type="EMBL" id="PSR55478.1"/>
    </source>
</evidence>
<dbReference type="Gene3D" id="3.60.21.10">
    <property type="match status" value="1"/>
</dbReference>
<dbReference type="InterPro" id="IPR029052">
    <property type="entry name" value="Metallo-depent_PP-like"/>
</dbReference>
<comment type="caution">
    <text evidence="2">The sequence shown here is derived from an EMBL/GenBank/DDBJ whole genome shotgun (WGS) entry which is preliminary data.</text>
</comment>
<sequence>MSRYAISDVHGCAKTFRCLVEESLKLQPTDQLFLLGDYIDRGPDSKGVIDFILELRAQGFAITTLMGNHELMLLESLKSDKYLTTWLRNGGQATLASFKVQQVTDIPVTYLNFMKQLEYYKPLNDYLLVHAGFDFQSSNPFTEYEAMVWIRNFKLNSKFTNGRRIVHGHTPTGVNLILNSITRPISPVINIDGGCVYSWPPGLGKLVALNLDTMGLTMEDNRDEV</sequence>
<dbReference type="EMBL" id="PYFT01000001">
    <property type="protein sequence ID" value="PSR55478.1"/>
    <property type="molecule type" value="Genomic_DNA"/>
</dbReference>
<protein>
    <submittedName>
        <fullName evidence="2">Serine/threonine protein phosphatase</fullName>
    </submittedName>
</protein>
<organism evidence="2 3">
    <name type="scientific">Adhaeribacter arboris</name>
    <dbReference type="NCBI Taxonomy" id="2072846"/>
    <lineage>
        <taxon>Bacteria</taxon>
        <taxon>Pseudomonadati</taxon>
        <taxon>Bacteroidota</taxon>
        <taxon>Cytophagia</taxon>
        <taxon>Cytophagales</taxon>
        <taxon>Hymenobacteraceae</taxon>
        <taxon>Adhaeribacter</taxon>
    </lineage>
</organism>
<dbReference type="PANTHER" id="PTHR42850:SF4">
    <property type="entry name" value="ZINC-DEPENDENT ENDOPOLYPHOSPHATASE"/>
    <property type="match status" value="1"/>
</dbReference>
<dbReference type="GO" id="GO:0016791">
    <property type="term" value="F:phosphatase activity"/>
    <property type="evidence" value="ECO:0007669"/>
    <property type="project" value="TreeGrafter"/>
</dbReference>
<name>A0A2T2YIZ7_9BACT</name>
<accession>A0A2T2YIZ7</accession>
<gene>
    <name evidence="2" type="ORF">AHMF7605_19180</name>
</gene>
<dbReference type="GO" id="GO:0008803">
    <property type="term" value="F:bis(5'-nucleosyl)-tetraphosphatase (symmetrical) activity"/>
    <property type="evidence" value="ECO:0007669"/>
    <property type="project" value="TreeGrafter"/>
</dbReference>
<dbReference type="AlphaFoldDB" id="A0A2T2YIZ7"/>
<dbReference type="Pfam" id="PF00149">
    <property type="entry name" value="Metallophos"/>
    <property type="match status" value="1"/>
</dbReference>
<dbReference type="GO" id="GO:0005737">
    <property type="term" value="C:cytoplasm"/>
    <property type="evidence" value="ECO:0007669"/>
    <property type="project" value="TreeGrafter"/>
</dbReference>
<dbReference type="CDD" id="cd00144">
    <property type="entry name" value="MPP_PPP_family"/>
    <property type="match status" value="1"/>
</dbReference>
<evidence type="ECO:0000313" key="3">
    <source>
        <dbReference type="Proteomes" id="UP000240357"/>
    </source>
</evidence>
<reference evidence="2 3" key="1">
    <citation type="submission" date="2018-03" db="EMBL/GenBank/DDBJ databases">
        <title>Adhaeribacter sp. HMF7605 Genome sequencing and assembly.</title>
        <authorList>
            <person name="Kang H."/>
            <person name="Kang J."/>
            <person name="Cha I."/>
            <person name="Kim H."/>
            <person name="Joh K."/>
        </authorList>
    </citation>
    <scope>NUCLEOTIDE SEQUENCE [LARGE SCALE GENOMIC DNA]</scope>
    <source>
        <strain evidence="2 3">HMF7605</strain>
    </source>
</reference>
<evidence type="ECO:0000259" key="1">
    <source>
        <dbReference type="Pfam" id="PF00149"/>
    </source>
</evidence>
<dbReference type="Proteomes" id="UP000240357">
    <property type="component" value="Unassembled WGS sequence"/>
</dbReference>
<dbReference type="InterPro" id="IPR004843">
    <property type="entry name" value="Calcineurin-like_PHP"/>
</dbReference>
<dbReference type="PANTHER" id="PTHR42850">
    <property type="entry name" value="METALLOPHOSPHOESTERASE"/>
    <property type="match status" value="1"/>
</dbReference>
<keyword evidence="3" id="KW-1185">Reference proteome</keyword>
<proteinExistence type="predicted"/>
<dbReference type="SUPFAM" id="SSF56300">
    <property type="entry name" value="Metallo-dependent phosphatases"/>
    <property type="match status" value="1"/>
</dbReference>
<dbReference type="RefSeq" id="WP_106931657.1">
    <property type="nucleotide sequence ID" value="NZ_PYFT01000001.1"/>
</dbReference>